<evidence type="ECO:0000256" key="4">
    <source>
        <dbReference type="ARBA" id="ARBA00022833"/>
    </source>
</evidence>
<feature type="region of interest" description="Disordered" evidence="7">
    <location>
        <begin position="349"/>
        <end position="389"/>
    </location>
</feature>
<accession>A0AA36A4T1</accession>
<dbReference type="EMBL" id="OX465085">
    <property type="protein sequence ID" value="CAI9303811.1"/>
    <property type="molecule type" value="Genomic_DNA"/>
</dbReference>
<name>A0AA36A4T1_LACSI</name>
<dbReference type="Gene3D" id="1.10.1370.40">
    <property type="match status" value="1"/>
</dbReference>
<organism evidence="9 10">
    <name type="scientific">Lactuca saligna</name>
    <name type="common">Willowleaf lettuce</name>
    <dbReference type="NCBI Taxonomy" id="75948"/>
    <lineage>
        <taxon>Eukaryota</taxon>
        <taxon>Viridiplantae</taxon>
        <taxon>Streptophyta</taxon>
        <taxon>Embryophyta</taxon>
        <taxon>Tracheophyta</taxon>
        <taxon>Spermatophyta</taxon>
        <taxon>Magnoliopsida</taxon>
        <taxon>eudicotyledons</taxon>
        <taxon>Gunneridae</taxon>
        <taxon>Pentapetalae</taxon>
        <taxon>asterids</taxon>
        <taxon>campanulids</taxon>
        <taxon>Asterales</taxon>
        <taxon>Asteraceae</taxon>
        <taxon>Cichorioideae</taxon>
        <taxon>Cichorieae</taxon>
        <taxon>Lactucinae</taxon>
        <taxon>Lactuca</taxon>
    </lineage>
</organism>
<dbReference type="Pfam" id="PF01432">
    <property type="entry name" value="Peptidase_M3"/>
    <property type="match status" value="1"/>
</dbReference>
<reference evidence="9" key="1">
    <citation type="submission" date="2023-04" db="EMBL/GenBank/DDBJ databases">
        <authorList>
            <person name="Vijverberg K."/>
            <person name="Xiong W."/>
            <person name="Schranz E."/>
        </authorList>
    </citation>
    <scope>NUCLEOTIDE SEQUENCE</scope>
</reference>
<dbReference type="InterPro" id="IPR016024">
    <property type="entry name" value="ARM-type_fold"/>
</dbReference>
<evidence type="ECO:0000256" key="2">
    <source>
        <dbReference type="ARBA" id="ARBA00022723"/>
    </source>
</evidence>
<protein>
    <recommendedName>
        <fullName evidence="8">Peptidase M3A/M3B catalytic domain-containing protein</fullName>
    </recommendedName>
</protein>
<dbReference type="GO" id="GO:0004222">
    <property type="term" value="F:metalloendopeptidase activity"/>
    <property type="evidence" value="ECO:0007669"/>
    <property type="project" value="InterPro"/>
</dbReference>
<feature type="compositionally biased region" description="Basic residues" evidence="7">
    <location>
        <begin position="363"/>
        <end position="375"/>
    </location>
</feature>
<dbReference type="InterPro" id="IPR038980">
    <property type="entry name" value="ATM_plant"/>
</dbReference>
<keyword evidence="2 6" id="KW-0479">Metal-binding</keyword>
<keyword evidence="10" id="KW-1185">Reference proteome</keyword>
<sequence length="732" mass="81905">MLNPENILIITKQKPKSSSFSLLYHFHSRFIFPFSLFQHTDGLKSSFISTIIIASSSGYQVISLDNMVDRLSDVKLQPTKVLTAICGLLQTLMSNKVTKERNLGHSIKSGLSEQVASQASMELILKDDYQSLVPLGDLVIKIAENDQFDWLGRVKLIDCIFNFVLLSLQIGQVMVEKLLLMLRDPDFRVRFSLARRIGVLFQTWDDHDELFQDILSNFSVKLVVLFKDKFVKANEVLAAGNQPRPIMETTIVTLVHLALHSEKIELEAGFMICVIAAIDSSQRELVAAVLENLSKKLQYNSRSELFRSTLESLLHQLFSSGSAFTPIPDEKISVLLRVVTKGTSEGEIVMSGGSGSGSEAPVKKKLKDGKKKKQTHKSDVKLGNKSLKSQPKWETESSFMDDRFGCCYARWQVAVWGKGKLNQTLKNLYFQSGSSFLKCLLESWKKEKDSNTIKFNIVDVEGDDPNDDRCNICGDGGIGTSLFGMKFLNCPLAPGESWHPYVIKMALHHPDERDLGYIYLDLNCRQGKYPGCAHFAIRGGRAVSKTEYQLPVIAVVCNFSKPHNSSIVRLNHSDVDTLFHEFGHALHSLLSRTIEKLVYPFQNFTKIDMKFYNSRDINCGVRMLPAGSGMGIVCGMTRGIKMARPPSSSIMNSTTGLLTSSTPTPTPTLAQGNSMLRSREAMHMIRYGLIVKSTLQIPVGQLGSGSPWSLFEDQFGFLEKCIMRKQKHNNKK</sequence>
<comment type="similarity">
    <text evidence="6">Belongs to the peptidase M3 family.</text>
</comment>
<dbReference type="GO" id="GO:0006974">
    <property type="term" value="P:DNA damage response"/>
    <property type="evidence" value="ECO:0007669"/>
    <property type="project" value="InterPro"/>
</dbReference>
<proteinExistence type="inferred from homology"/>
<evidence type="ECO:0000256" key="6">
    <source>
        <dbReference type="RuleBase" id="RU003435"/>
    </source>
</evidence>
<dbReference type="Proteomes" id="UP001177003">
    <property type="component" value="Chromosome 9"/>
</dbReference>
<dbReference type="GO" id="GO:0046872">
    <property type="term" value="F:metal ion binding"/>
    <property type="evidence" value="ECO:0007669"/>
    <property type="project" value="UniProtKB-UniRule"/>
</dbReference>
<evidence type="ECO:0000259" key="8">
    <source>
        <dbReference type="Pfam" id="PF01432"/>
    </source>
</evidence>
<dbReference type="PANTHER" id="PTHR37079">
    <property type="entry name" value="SERINE/THREONINE-PROTEIN KINASE ATM"/>
    <property type="match status" value="1"/>
</dbReference>
<keyword evidence="5 6" id="KW-0482">Metalloprotease</keyword>
<dbReference type="GO" id="GO:0006508">
    <property type="term" value="P:proteolysis"/>
    <property type="evidence" value="ECO:0007669"/>
    <property type="project" value="UniProtKB-KW"/>
</dbReference>
<evidence type="ECO:0000313" key="10">
    <source>
        <dbReference type="Proteomes" id="UP001177003"/>
    </source>
</evidence>
<keyword evidence="4 6" id="KW-0862">Zinc</keyword>
<dbReference type="AlphaFoldDB" id="A0AA36A4T1"/>
<dbReference type="PANTHER" id="PTHR37079:SF4">
    <property type="entry name" value="SERINE_THREONINE-PROTEIN KINASE ATM"/>
    <property type="match status" value="1"/>
</dbReference>
<keyword evidence="3 6" id="KW-0378">Hydrolase</keyword>
<dbReference type="InterPro" id="IPR001567">
    <property type="entry name" value="Pept_M3A_M3B_dom"/>
</dbReference>
<feature type="domain" description="Peptidase M3A/M3B catalytic" evidence="8">
    <location>
        <begin position="480"/>
        <end position="596"/>
    </location>
</feature>
<dbReference type="SUPFAM" id="SSF55486">
    <property type="entry name" value="Metalloproteases ('zincins'), catalytic domain"/>
    <property type="match status" value="1"/>
</dbReference>
<dbReference type="GO" id="GO:0004674">
    <property type="term" value="F:protein serine/threonine kinase activity"/>
    <property type="evidence" value="ECO:0007669"/>
    <property type="project" value="InterPro"/>
</dbReference>
<keyword evidence="1 6" id="KW-0645">Protease</keyword>
<comment type="cofactor">
    <cofactor evidence="6">
        <name>Zn(2+)</name>
        <dbReference type="ChEBI" id="CHEBI:29105"/>
    </cofactor>
    <text evidence="6">Binds 1 zinc ion.</text>
</comment>
<evidence type="ECO:0000256" key="1">
    <source>
        <dbReference type="ARBA" id="ARBA00022670"/>
    </source>
</evidence>
<evidence type="ECO:0000313" key="9">
    <source>
        <dbReference type="EMBL" id="CAI9303811.1"/>
    </source>
</evidence>
<evidence type="ECO:0000256" key="5">
    <source>
        <dbReference type="ARBA" id="ARBA00023049"/>
    </source>
</evidence>
<evidence type="ECO:0000256" key="3">
    <source>
        <dbReference type="ARBA" id="ARBA00022801"/>
    </source>
</evidence>
<evidence type="ECO:0000256" key="7">
    <source>
        <dbReference type="SAM" id="MobiDB-lite"/>
    </source>
</evidence>
<dbReference type="SUPFAM" id="SSF48371">
    <property type="entry name" value="ARM repeat"/>
    <property type="match status" value="1"/>
</dbReference>
<gene>
    <name evidence="9" type="ORF">LSALG_LOCUS42225</name>
</gene>